<proteinExistence type="inferred from homology"/>
<feature type="binding site" evidence="5">
    <location>
        <begin position="377"/>
        <end position="381"/>
    </location>
    <ligand>
        <name>FAD</name>
        <dbReference type="ChEBI" id="CHEBI:57692"/>
    </ligand>
</feature>
<dbReference type="Gene3D" id="3.40.50.620">
    <property type="entry name" value="HUPs"/>
    <property type="match status" value="1"/>
</dbReference>
<feature type="compositionally biased region" description="Basic and acidic residues" evidence="8">
    <location>
        <begin position="456"/>
        <end position="475"/>
    </location>
</feature>
<protein>
    <recommendedName>
        <fullName evidence="7">Cryptochrome DASH</fullName>
    </recommendedName>
</protein>
<keyword evidence="11" id="KW-1185">Reference proteome</keyword>
<gene>
    <name evidence="10" type="ORF">PMIN01_03153</name>
</gene>
<evidence type="ECO:0000313" key="11">
    <source>
        <dbReference type="Proteomes" id="UP000756921"/>
    </source>
</evidence>
<feature type="domain" description="Photolyase/cryptochrome alpha/beta" evidence="9">
    <location>
        <begin position="48"/>
        <end position="243"/>
    </location>
</feature>
<name>A0A9P6GNY4_9PLEO</name>
<dbReference type="Gene3D" id="1.25.40.80">
    <property type="match status" value="1"/>
</dbReference>
<evidence type="ECO:0000256" key="2">
    <source>
        <dbReference type="ARBA" id="ARBA00022630"/>
    </source>
</evidence>
<dbReference type="InterPro" id="IPR005101">
    <property type="entry name" value="Cryptochr/Photolyase_FAD-bd"/>
</dbReference>
<dbReference type="InterPro" id="IPR014133">
    <property type="entry name" value="Cry_DASH"/>
</dbReference>
<dbReference type="Pfam" id="PF00875">
    <property type="entry name" value="DNA_photolyase"/>
    <property type="match status" value="1"/>
</dbReference>
<comment type="cofactor">
    <cofactor evidence="7">
        <name>(6R)-5,10-methylene-5,6,7,8-tetrahydrofolate</name>
        <dbReference type="ChEBI" id="CHEBI:15636"/>
    </cofactor>
    <text evidence="7">Binds 1 5,10-methenyltetrahydrofolate (MTHF) per subunit.</text>
</comment>
<keyword evidence="4 7" id="KW-0157">Chromophore</keyword>
<dbReference type="Proteomes" id="UP000756921">
    <property type="component" value="Unassembled WGS sequence"/>
</dbReference>
<feature type="site" description="Electron transfer via tryptophanyl radical" evidence="6">
    <location>
        <position position="480"/>
    </location>
</feature>
<comment type="caution">
    <text evidence="10">The sequence shown here is derived from an EMBL/GenBank/DDBJ whole genome shotgun (WGS) entry which is preliminary data.</text>
</comment>
<keyword evidence="2 5" id="KW-0285">Flavoprotein</keyword>
<feature type="site" description="Electron transfer via tryptophanyl radical" evidence="6">
    <location>
        <position position="571"/>
    </location>
</feature>
<evidence type="ECO:0000313" key="10">
    <source>
        <dbReference type="EMBL" id="KAF9737870.1"/>
    </source>
</evidence>
<organism evidence="10 11">
    <name type="scientific">Paraphaeosphaeria minitans</name>
    <dbReference type="NCBI Taxonomy" id="565426"/>
    <lineage>
        <taxon>Eukaryota</taxon>
        <taxon>Fungi</taxon>
        <taxon>Dikarya</taxon>
        <taxon>Ascomycota</taxon>
        <taxon>Pezizomycotina</taxon>
        <taxon>Dothideomycetes</taxon>
        <taxon>Pleosporomycetidae</taxon>
        <taxon>Pleosporales</taxon>
        <taxon>Massarineae</taxon>
        <taxon>Didymosphaeriaceae</taxon>
        <taxon>Paraphaeosphaeria</taxon>
    </lineage>
</organism>
<evidence type="ECO:0000256" key="8">
    <source>
        <dbReference type="SAM" id="MobiDB-lite"/>
    </source>
</evidence>
<evidence type="ECO:0000256" key="3">
    <source>
        <dbReference type="ARBA" id="ARBA00022827"/>
    </source>
</evidence>
<dbReference type="SUPFAM" id="SSF52425">
    <property type="entry name" value="Cryptochrome/photolyase, N-terminal domain"/>
    <property type="match status" value="1"/>
</dbReference>
<dbReference type="NCBIfam" id="TIGR02765">
    <property type="entry name" value="crypto_DASH"/>
    <property type="match status" value="1"/>
</dbReference>
<dbReference type="GO" id="GO:0003684">
    <property type="term" value="F:damaged DNA binding"/>
    <property type="evidence" value="ECO:0007669"/>
    <property type="project" value="TreeGrafter"/>
</dbReference>
<feature type="region of interest" description="Disordered" evidence="8">
    <location>
        <begin position="669"/>
        <end position="695"/>
    </location>
</feature>
<dbReference type="PANTHER" id="PTHR11455">
    <property type="entry name" value="CRYPTOCHROME"/>
    <property type="match status" value="1"/>
</dbReference>
<dbReference type="EMBL" id="WJXW01000003">
    <property type="protein sequence ID" value="KAF9737870.1"/>
    <property type="molecule type" value="Genomic_DNA"/>
</dbReference>
<dbReference type="PROSITE" id="PS51645">
    <property type="entry name" value="PHR_CRY_ALPHA_BETA"/>
    <property type="match status" value="1"/>
</dbReference>
<dbReference type="AlphaFoldDB" id="A0A9P6GNY4"/>
<feature type="region of interest" description="Disordered" evidence="8">
    <location>
        <begin position="453"/>
        <end position="493"/>
    </location>
</feature>
<evidence type="ECO:0000256" key="5">
    <source>
        <dbReference type="PIRSR" id="PIRSR602081-1"/>
    </source>
</evidence>
<dbReference type="OrthoDB" id="435881at2759"/>
<dbReference type="InterPro" id="IPR036155">
    <property type="entry name" value="Crypto/Photolyase_N_sf"/>
</dbReference>
<dbReference type="PANTHER" id="PTHR11455:SF22">
    <property type="entry name" value="CRYPTOCHROME DASH"/>
    <property type="match status" value="1"/>
</dbReference>
<dbReference type="InterPro" id="IPR002081">
    <property type="entry name" value="Cryptochrome/DNA_photolyase_1"/>
</dbReference>
<dbReference type="GO" id="GO:0000719">
    <property type="term" value="P:photoreactive repair"/>
    <property type="evidence" value="ECO:0007669"/>
    <property type="project" value="TreeGrafter"/>
</dbReference>
<comment type="cofactor">
    <cofactor evidence="5 7">
        <name>FAD</name>
        <dbReference type="ChEBI" id="CHEBI:57692"/>
    </cofactor>
    <text evidence="5 7">Binds 1 FAD per subunit.</text>
</comment>
<dbReference type="Pfam" id="PF03441">
    <property type="entry name" value="FAD_binding_7"/>
    <property type="match status" value="1"/>
</dbReference>
<keyword evidence="3 5" id="KW-0274">FAD</keyword>
<evidence type="ECO:0000256" key="7">
    <source>
        <dbReference type="RuleBase" id="RU367151"/>
    </source>
</evidence>
<feature type="binding site" evidence="5">
    <location>
        <position position="364"/>
    </location>
    <ligand>
        <name>FAD</name>
        <dbReference type="ChEBI" id="CHEBI:57692"/>
    </ligand>
</feature>
<dbReference type="InterPro" id="IPR006050">
    <property type="entry name" value="DNA_photolyase_N"/>
</dbReference>
<feature type="site" description="Electron transfer via tryptophanyl radical" evidence="6">
    <location>
        <position position="548"/>
    </location>
</feature>
<evidence type="ECO:0000259" key="9">
    <source>
        <dbReference type="PROSITE" id="PS51645"/>
    </source>
</evidence>
<feature type="region of interest" description="Disordered" evidence="8">
    <location>
        <begin position="272"/>
        <end position="297"/>
    </location>
</feature>
<comment type="similarity">
    <text evidence="1 7">Belongs to the DNA photolyase class-1 family.</text>
</comment>
<sequence>MKLTSLMLRRCVTWPLCNDSCCSFCLKRGLWGSHMHDTFPAMEDPSPRVLLYILRRDARLSDNPIFHAASATLNLNTSTKPVHTSDTHIRNDSFLPDQDFPSFTHLLPVYIFPSNQVEVSGFLPDPAMESPYPKAKSRIAGFWRTGNHRAKFMAEGAWDLKEKLRGLGCGSDLQIRVGKTGEVVENILQWYTEEKNAGRSIVDVAGIWMTADEGQEEKDDEADVQRIASEREVAFKAWADEKYYIDNRDLPLKDIADLPNIYTTYRKSLEPLRSRPRPSIPAPIQLPPSPPQVPPQQHPFEIPTSREGLVKALLKPLEDDPSHGLPCPPQWPPETKSSHPFLGGETAAHERLRHLISDGALSTYKETRNGMIGIDYSTKLSGFLAQGHITARQMHWAMTDFEEGRGPGAQIPDYGKGENNGTAGVRFELLWRDYMHLCARKFGNRMFHLDGIQDSSKTRKSGDVEPDDSHHEQRSPHKRWKGVHQSGDLGDTPERTREVFCRFRSGRTGIGLIDAANREVFLTGYTSNRARQNVASFLSNSSHLGIDWRVGAEWYEYLLIDYDMASNWGNWQYVAGVGNDPRQGRVFNPVKQALDYDPQGEYIKAWVPELRQLPLMKSVAMNKQEIDEQKLMGLYQAWRLGDWDKDRLGLRGVEWVESPLIKIQFSVSRGRGRGGSEGRGRGRAWRGRNRGNERGKTRLEVEKQIANVQIADGTGG</sequence>
<feature type="compositionally biased region" description="Pro residues" evidence="8">
    <location>
        <begin position="278"/>
        <end position="297"/>
    </location>
</feature>
<dbReference type="GO" id="GO:0003904">
    <property type="term" value="F:deoxyribodipyrimidine photo-lyase activity"/>
    <property type="evidence" value="ECO:0007669"/>
    <property type="project" value="TreeGrafter"/>
</dbReference>
<evidence type="ECO:0000256" key="1">
    <source>
        <dbReference type="ARBA" id="ARBA00005862"/>
    </source>
</evidence>
<accession>A0A9P6GNY4</accession>
<evidence type="ECO:0000256" key="6">
    <source>
        <dbReference type="PIRSR" id="PIRSR602081-2"/>
    </source>
</evidence>
<comment type="function">
    <text evidence="7">May have a photoreceptor function.</text>
</comment>
<dbReference type="InterPro" id="IPR036134">
    <property type="entry name" value="Crypto/Photolyase_FAD-like_sf"/>
</dbReference>
<dbReference type="InterPro" id="IPR014729">
    <property type="entry name" value="Rossmann-like_a/b/a_fold"/>
</dbReference>
<dbReference type="SUPFAM" id="SSF48173">
    <property type="entry name" value="Cryptochrome/photolyase FAD-binding domain"/>
    <property type="match status" value="1"/>
</dbReference>
<reference evidence="10" key="1">
    <citation type="journal article" date="2020" name="Mol. Plant Microbe Interact.">
        <title>Genome Sequence of the Biocontrol Agent Coniothyrium minitans strain Conio (IMI 134523).</title>
        <authorList>
            <person name="Patel D."/>
            <person name="Shittu T.A."/>
            <person name="Baroncelli R."/>
            <person name="Muthumeenakshi S."/>
            <person name="Osborne T.H."/>
            <person name="Janganan T.K."/>
            <person name="Sreenivasaprasad S."/>
        </authorList>
    </citation>
    <scope>NUCLEOTIDE SEQUENCE</scope>
    <source>
        <strain evidence="10">Conio</strain>
    </source>
</reference>
<feature type="binding site" evidence="5">
    <location>
        <begin position="561"/>
        <end position="563"/>
    </location>
    <ligand>
        <name>FAD</name>
        <dbReference type="ChEBI" id="CHEBI:57692"/>
    </ligand>
</feature>
<dbReference type="Gene3D" id="1.10.579.10">
    <property type="entry name" value="DNA Cyclobutane Dipyrimidine Photolyase, subunit A, domain 3"/>
    <property type="match status" value="1"/>
</dbReference>
<evidence type="ECO:0000256" key="4">
    <source>
        <dbReference type="ARBA" id="ARBA00022991"/>
    </source>
</evidence>
<dbReference type="GO" id="GO:0071949">
    <property type="term" value="F:FAD binding"/>
    <property type="evidence" value="ECO:0007669"/>
    <property type="project" value="TreeGrafter"/>
</dbReference>